<proteinExistence type="predicted"/>
<dbReference type="AlphaFoldDB" id="A0A2K9ZA42"/>
<evidence type="ECO:0000313" key="1">
    <source>
        <dbReference type="EMBL" id="AUW45099.1"/>
    </source>
</evidence>
<sequence length="38" mass="4269">MPMTGPFEGRGRMNRPTALNISYSAAHLFRRAKDAVTF</sequence>
<protein>
    <submittedName>
        <fullName evidence="1">Uncharacterized protein</fullName>
    </submittedName>
</protein>
<name>A0A2K9ZA42_RHILE</name>
<organism evidence="1 2">
    <name type="scientific">Rhizobium leguminosarum</name>
    <dbReference type="NCBI Taxonomy" id="384"/>
    <lineage>
        <taxon>Bacteria</taxon>
        <taxon>Pseudomonadati</taxon>
        <taxon>Pseudomonadota</taxon>
        <taxon>Alphaproteobacteria</taxon>
        <taxon>Hyphomicrobiales</taxon>
        <taxon>Rhizobiaceae</taxon>
        <taxon>Rhizobium/Agrobacterium group</taxon>
        <taxon>Rhizobium</taxon>
    </lineage>
</organism>
<reference evidence="1 2" key="1">
    <citation type="submission" date="2017-11" db="EMBL/GenBank/DDBJ databases">
        <title>Complete genome of Rhizobium leguminosarum Norway, an ineffective micro-symbiont.</title>
        <authorList>
            <person name="Hoffrichter A."/>
            <person name="Liang J."/>
            <person name="Brachmann A."/>
            <person name="Marin M."/>
        </authorList>
    </citation>
    <scope>NUCLEOTIDE SEQUENCE [LARGE SCALE GENOMIC DNA]</scope>
    <source>
        <strain evidence="1 2">Norway</strain>
    </source>
</reference>
<dbReference type="Proteomes" id="UP000238523">
    <property type="component" value="Chromosome"/>
</dbReference>
<evidence type="ECO:0000313" key="2">
    <source>
        <dbReference type="Proteomes" id="UP000238523"/>
    </source>
</evidence>
<gene>
    <name evidence="1" type="ORF">CUJ84_Chr004797</name>
</gene>
<accession>A0A2K9ZA42</accession>
<dbReference type="EMBL" id="CP025012">
    <property type="protein sequence ID" value="AUW45099.1"/>
    <property type="molecule type" value="Genomic_DNA"/>
</dbReference>